<keyword evidence="4" id="KW-1133">Transmembrane helix</keyword>
<organism evidence="7 8">
    <name type="scientific">Lottia gigantea</name>
    <name type="common">Giant owl limpet</name>
    <dbReference type="NCBI Taxonomy" id="225164"/>
    <lineage>
        <taxon>Eukaryota</taxon>
        <taxon>Metazoa</taxon>
        <taxon>Spiralia</taxon>
        <taxon>Lophotrochozoa</taxon>
        <taxon>Mollusca</taxon>
        <taxon>Gastropoda</taxon>
        <taxon>Patellogastropoda</taxon>
        <taxon>Lottioidea</taxon>
        <taxon>Lottiidae</taxon>
        <taxon>Lottia</taxon>
    </lineage>
</organism>
<keyword evidence="5" id="KW-0472">Membrane</keyword>
<protein>
    <submittedName>
        <fullName evidence="7">Uncharacterized protein</fullName>
    </submittedName>
</protein>
<dbReference type="Proteomes" id="UP000030746">
    <property type="component" value="Unassembled WGS sequence"/>
</dbReference>
<sequence>MSGIYQSVKSCIFKTPSTEKTEVIRSPDDIKETDGNSSLMADKKTDEVNDPTTQPGILWRMSSGVYNTASGAVGMGVGGVKWVAGKTYDAGSAVYSKAPSNPLRKKKDKNE</sequence>
<dbReference type="PANTHER" id="PTHR31443">
    <property type="match status" value="1"/>
</dbReference>
<evidence type="ECO:0000256" key="6">
    <source>
        <dbReference type="SAM" id="MobiDB-lite"/>
    </source>
</evidence>
<name>V4APA3_LOTGI</name>
<dbReference type="OMA" id="WVANKSY"/>
<evidence type="ECO:0000256" key="1">
    <source>
        <dbReference type="ARBA" id="ARBA00004141"/>
    </source>
</evidence>
<proteinExistence type="inferred from homology"/>
<dbReference type="GO" id="GO:0016020">
    <property type="term" value="C:membrane"/>
    <property type="evidence" value="ECO:0007669"/>
    <property type="project" value="UniProtKB-SubCell"/>
</dbReference>
<evidence type="ECO:0000313" key="7">
    <source>
        <dbReference type="EMBL" id="ESO95456.1"/>
    </source>
</evidence>
<dbReference type="KEGG" id="lgi:LOTGIDRAFT_160606"/>
<evidence type="ECO:0000256" key="5">
    <source>
        <dbReference type="ARBA" id="ARBA00023136"/>
    </source>
</evidence>
<accession>V4APA3</accession>
<comment type="subcellular location">
    <subcellularLocation>
        <location evidence="1">Membrane</location>
        <topology evidence="1">Multi-pass membrane protein</topology>
    </subcellularLocation>
</comment>
<dbReference type="RefSeq" id="XP_009053964.1">
    <property type="nucleotide sequence ID" value="XM_009055716.1"/>
</dbReference>
<gene>
    <name evidence="7" type="ORF">LOTGIDRAFT_160606</name>
</gene>
<dbReference type="GeneID" id="20238445"/>
<comment type="similarity">
    <text evidence="2">Belongs to the TMEM263 family.</text>
</comment>
<dbReference type="HOGENOM" id="CLU_2161212_0_0_1"/>
<dbReference type="AlphaFoldDB" id="V4APA3"/>
<reference evidence="7 8" key="1">
    <citation type="journal article" date="2013" name="Nature">
        <title>Insights into bilaterian evolution from three spiralian genomes.</title>
        <authorList>
            <person name="Simakov O."/>
            <person name="Marletaz F."/>
            <person name="Cho S.J."/>
            <person name="Edsinger-Gonzales E."/>
            <person name="Havlak P."/>
            <person name="Hellsten U."/>
            <person name="Kuo D.H."/>
            <person name="Larsson T."/>
            <person name="Lv J."/>
            <person name="Arendt D."/>
            <person name="Savage R."/>
            <person name="Osoegawa K."/>
            <person name="de Jong P."/>
            <person name="Grimwood J."/>
            <person name="Chapman J.A."/>
            <person name="Shapiro H."/>
            <person name="Aerts A."/>
            <person name="Otillar R.P."/>
            <person name="Terry A.Y."/>
            <person name="Boore J.L."/>
            <person name="Grigoriev I.V."/>
            <person name="Lindberg D.R."/>
            <person name="Seaver E.C."/>
            <person name="Weisblat D.A."/>
            <person name="Putnam N.H."/>
            <person name="Rokhsar D.S."/>
        </authorList>
    </citation>
    <scope>NUCLEOTIDE SEQUENCE [LARGE SCALE GENOMIC DNA]</scope>
</reference>
<dbReference type="OrthoDB" id="6140834at2759"/>
<dbReference type="CTD" id="20238445"/>
<evidence type="ECO:0000256" key="3">
    <source>
        <dbReference type="ARBA" id="ARBA00022692"/>
    </source>
</evidence>
<feature type="region of interest" description="Disordered" evidence="6">
    <location>
        <begin position="27"/>
        <end position="56"/>
    </location>
</feature>
<evidence type="ECO:0000256" key="4">
    <source>
        <dbReference type="ARBA" id="ARBA00022989"/>
    </source>
</evidence>
<dbReference type="EMBL" id="KB201656">
    <property type="protein sequence ID" value="ESO95456.1"/>
    <property type="molecule type" value="Genomic_DNA"/>
</dbReference>
<keyword evidence="8" id="KW-1185">Reference proteome</keyword>
<dbReference type="InterPro" id="IPR028153">
    <property type="entry name" value="UPF0444"/>
</dbReference>
<dbReference type="Pfam" id="PF15475">
    <property type="entry name" value="UPF0444"/>
    <property type="match status" value="1"/>
</dbReference>
<evidence type="ECO:0000313" key="8">
    <source>
        <dbReference type="Proteomes" id="UP000030746"/>
    </source>
</evidence>
<keyword evidence="3" id="KW-0812">Transmembrane</keyword>
<evidence type="ECO:0000256" key="2">
    <source>
        <dbReference type="ARBA" id="ARBA00008411"/>
    </source>
</evidence>